<evidence type="ECO:0000256" key="1">
    <source>
        <dbReference type="ARBA" id="ARBA00022801"/>
    </source>
</evidence>
<keyword evidence="12" id="KW-1185">Reference proteome</keyword>
<evidence type="ECO:0000256" key="6">
    <source>
        <dbReference type="ARBA" id="ARBA00035033"/>
    </source>
</evidence>
<dbReference type="PROSITE" id="PS50305">
    <property type="entry name" value="SIRTUIN"/>
    <property type="match status" value="1"/>
</dbReference>
<feature type="coiled-coil region" evidence="9">
    <location>
        <begin position="443"/>
        <end position="470"/>
    </location>
</feature>
<proteinExistence type="inferred from homology"/>
<keyword evidence="9" id="KW-0175">Coiled coil</keyword>
<dbReference type="Proteomes" id="UP001597548">
    <property type="component" value="Unassembled WGS sequence"/>
</dbReference>
<dbReference type="EMBL" id="JBHUOS010000001">
    <property type="protein sequence ID" value="MFD2914111.1"/>
    <property type="molecule type" value="Genomic_DNA"/>
</dbReference>
<comment type="caution">
    <text evidence="11">The sequence shown here is derived from an EMBL/GenBank/DDBJ whole genome shotgun (WGS) entry which is preliminary data.</text>
</comment>
<evidence type="ECO:0000256" key="9">
    <source>
        <dbReference type="SAM" id="Coils"/>
    </source>
</evidence>
<organism evidence="11 12">
    <name type="scientific">Psychroserpens luteus</name>
    <dbReference type="NCBI Taxonomy" id="1434066"/>
    <lineage>
        <taxon>Bacteria</taxon>
        <taxon>Pseudomonadati</taxon>
        <taxon>Bacteroidota</taxon>
        <taxon>Flavobacteriia</taxon>
        <taxon>Flavobacteriales</taxon>
        <taxon>Flavobacteriaceae</taxon>
        <taxon>Psychroserpens</taxon>
    </lineage>
</organism>
<dbReference type="InterPro" id="IPR041486">
    <property type="entry name" value="ThsA_STALD"/>
</dbReference>
<sequence length="483" mass="55753">MEFTQEQNLFINEFVKKLRNGNAAIFSGAGLSVAAGFVNWKQLLKDIAIELELDIDKELDLISLAQYHVNTKRSKSQLNKKILEEFIEDVEPTENHRILSRLPINTFWTTNYDTLLEDTLKNFNKIVDVKHEVKQLSNTRHKRDAVVYKMHGDVDHSSDAIITKDQYEKYYITHGPFITALSGDLITKTFLFIGFSFTDPNLDYILSRIRVNFGEDNNNHHYCFLRKIKFGEKGCESKADFEYQTRKQVLMIDDLKRFSVNAILVEEYQDITTILSKIETRYKRNSIFISGSAEEYGEWGRLRAMKLIHKLSAKLIAKNYRVVNGFGWGIGSAVINGALEQIYSNPKKYSEDQLVMKPFPQFATGEKDLPELWQDYRTKMISLTGISIYCFGNKFDKKGKYIINADGVKAEFEIALKQGCMPIPLGSTGYISNVLWKIVMDKFEDIYGKNKEIEEEIKVLEKEQNAEKVIQSVVRIIDKVNQN</sequence>
<keyword evidence="3" id="KW-0051">Antiviral defense</keyword>
<comment type="similarity">
    <text evidence="5">Belongs to the soluble Thoeris ThsA family.</text>
</comment>
<keyword evidence="1" id="KW-0378">Hydrolase</keyword>
<evidence type="ECO:0000313" key="11">
    <source>
        <dbReference type="EMBL" id="MFD2914111.1"/>
    </source>
</evidence>
<comment type="caution">
    <text evidence="8">Lacks conserved residue(s) required for the propagation of feature annotation.</text>
</comment>
<evidence type="ECO:0000256" key="4">
    <source>
        <dbReference type="ARBA" id="ARBA00034327"/>
    </source>
</evidence>
<dbReference type="Pfam" id="PF18185">
    <property type="entry name" value="STALD"/>
    <property type="match status" value="1"/>
</dbReference>
<evidence type="ECO:0000313" key="12">
    <source>
        <dbReference type="Proteomes" id="UP001597548"/>
    </source>
</evidence>
<gene>
    <name evidence="11" type="ORF">ACFS29_00540</name>
</gene>
<keyword evidence="2" id="KW-0520">NAD</keyword>
<evidence type="ECO:0000256" key="5">
    <source>
        <dbReference type="ARBA" id="ARBA00035014"/>
    </source>
</evidence>
<evidence type="ECO:0000256" key="7">
    <source>
        <dbReference type="ARBA" id="ARBA00047575"/>
    </source>
</evidence>
<comment type="catalytic activity">
    <reaction evidence="7">
        <text>NAD(+) + H2O = ADP-D-ribose + nicotinamide + H(+)</text>
        <dbReference type="Rhea" id="RHEA:16301"/>
        <dbReference type="ChEBI" id="CHEBI:15377"/>
        <dbReference type="ChEBI" id="CHEBI:15378"/>
        <dbReference type="ChEBI" id="CHEBI:17154"/>
        <dbReference type="ChEBI" id="CHEBI:57540"/>
        <dbReference type="ChEBI" id="CHEBI:57967"/>
        <dbReference type="EC" id="3.2.2.5"/>
    </reaction>
    <physiologicalReaction direction="left-to-right" evidence="7">
        <dbReference type="Rhea" id="RHEA:16302"/>
    </physiologicalReaction>
</comment>
<dbReference type="EC" id="3.2.2.5" evidence="4"/>
<evidence type="ECO:0000256" key="2">
    <source>
        <dbReference type="ARBA" id="ARBA00023027"/>
    </source>
</evidence>
<accession>A0ABW5ZNJ2</accession>
<dbReference type="SUPFAM" id="SSF52467">
    <property type="entry name" value="DHS-like NAD/FAD-binding domain"/>
    <property type="match status" value="1"/>
</dbReference>
<dbReference type="InterPro" id="IPR029035">
    <property type="entry name" value="DHS-like_NAD/FAD-binding_dom"/>
</dbReference>
<protein>
    <recommendedName>
        <fullName evidence="6">NAD(+) hydrolase ThsA</fullName>
        <ecNumber evidence="4">3.2.2.5</ecNumber>
    </recommendedName>
</protein>
<dbReference type="Pfam" id="PF13289">
    <property type="entry name" value="SIR2_2"/>
    <property type="match status" value="1"/>
</dbReference>
<evidence type="ECO:0000256" key="8">
    <source>
        <dbReference type="PROSITE-ProRule" id="PRU00236"/>
    </source>
</evidence>
<dbReference type="RefSeq" id="WP_194507201.1">
    <property type="nucleotide sequence ID" value="NZ_JADILU010000002.1"/>
</dbReference>
<evidence type="ECO:0000259" key="10">
    <source>
        <dbReference type="PROSITE" id="PS50305"/>
    </source>
</evidence>
<dbReference type="InterPro" id="IPR026590">
    <property type="entry name" value="Ssirtuin_cat_dom"/>
</dbReference>
<evidence type="ECO:0000256" key="3">
    <source>
        <dbReference type="ARBA" id="ARBA00023118"/>
    </source>
</evidence>
<feature type="domain" description="Deacetylase sirtuin-type" evidence="10">
    <location>
        <begin position="4"/>
        <end position="300"/>
    </location>
</feature>
<dbReference type="CDD" id="cd01406">
    <property type="entry name" value="SIR2-like"/>
    <property type="match status" value="1"/>
</dbReference>
<reference evidence="12" key="1">
    <citation type="journal article" date="2019" name="Int. J. Syst. Evol. Microbiol.">
        <title>The Global Catalogue of Microorganisms (GCM) 10K type strain sequencing project: providing services to taxonomists for standard genome sequencing and annotation.</title>
        <authorList>
            <consortium name="The Broad Institute Genomics Platform"/>
            <consortium name="The Broad Institute Genome Sequencing Center for Infectious Disease"/>
            <person name="Wu L."/>
            <person name="Ma J."/>
        </authorList>
    </citation>
    <scope>NUCLEOTIDE SEQUENCE [LARGE SCALE GENOMIC DNA]</scope>
    <source>
        <strain evidence="12">KCTC 32514</strain>
    </source>
</reference>
<name>A0ABW5ZNJ2_9FLAO</name>